<evidence type="ECO:0000313" key="1">
    <source>
        <dbReference type="EMBL" id="TSL40995.1"/>
    </source>
</evidence>
<reference evidence="1 2" key="1">
    <citation type="journal article" date="2019" name="Genome Biol. Evol.">
        <title>Whole-Genome Sequencing of the Giant Devil Catfish, Bagarius yarrelli.</title>
        <authorList>
            <person name="Jiang W."/>
            <person name="Lv Y."/>
            <person name="Cheng L."/>
            <person name="Yang K."/>
            <person name="Chao B."/>
            <person name="Wang X."/>
            <person name="Li Y."/>
            <person name="Pan X."/>
            <person name="You X."/>
            <person name="Zhang Y."/>
            <person name="Yang J."/>
            <person name="Li J."/>
            <person name="Zhang X."/>
            <person name="Liu S."/>
            <person name="Sun C."/>
            <person name="Yang J."/>
            <person name="Shi Q."/>
        </authorList>
    </citation>
    <scope>NUCLEOTIDE SEQUENCE [LARGE SCALE GENOMIC DNA]</scope>
    <source>
        <strain evidence="1">JWS20170419001</strain>
        <tissue evidence="1">Muscle</tissue>
    </source>
</reference>
<dbReference type="EMBL" id="VCAZ01000031">
    <property type="protein sequence ID" value="TSL40995.1"/>
    <property type="molecule type" value="Genomic_DNA"/>
</dbReference>
<comment type="caution">
    <text evidence="1">The sequence shown here is derived from an EMBL/GenBank/DDBJ whole genome shotgun (WGS) entry which is preliminary data.</text>
</comment>
<organism evidence="1 2">
    <name type="scientific">Bagarius yarrelli</name>
    <name type="common">Goonch</name>
    <name type="synonym">Bagrus yarrelli</name>
    <dbReference type="NCBI Taxonomy" id="175774"/>
    <lineage>
        <taxon>Eukaryota</taxon>
        <taxon>Metazoa</taxon>
        <taxon>Chordata</taxon>
        <taxon>Craniata</taxon>
        <taxon>Vertebrata</taxon>
        <taxon>Euteleostomi</taxon>
        <taxon>Actinopterygii</taxon>
        <taxon>Neopterygii</taxon>
        <taxon>Teleostei</taxon>
        <taxon>Ostariophysi</taxon>
        <taxon>Siluriformes</taxon>
        <taxon>Sisoridae</taxon>
        <taxon>Sisorinae</taxon>
        <taxon>Bagarius</taxon>
    </lineage>
</organism>
<sequence>MAGAKPGVHALQLKPVSVHEILKGGSKFIKWDEVSVCMCVCKLPNSTWGRGKLVFKLKARGCILRQLER</sequence>
<dbReference type="Gene3D" id="2.30.29.240">
    <property type="match status" value="1"/>
</dbReference>
<proteinExistence type="predicted"/>
<dbReference type="AlphaFoldDB" id="A0A556TZ86"/>
<name>A0A556TZ86_BAGYA</name>
<protein>
    <submittedName>
        <fullName evidence="1">1-phosphatidylinositol 4,5-bisphosphate phosphodiesterase beta-1</fullName>
    </submittedName>
</protein>
<accession>A0A556TZ86</accession>
<keyword evidence="2" id="KW-1185">Reference proteome</keyword>
<evidence type="ECO:0000313" key="2">
    <source>
        <dbReference type="Proteomes" id="UP000319801"/>
    </source>
</evidence>
<gene>
    <name evidence="1" type="ORF">Baya_7074</name>
</gene>
<dbReference type="Proteomes" id="UP000319801">
    <property type="component" value="Unassembled WGS sequence"/>
</dbReference>
<dbReference type="OrthoDB" id="269822at2759"/>